<dbReference type="InterPro" id="IPR023940">
    <property type="entry name" value="DHDPR_bac"/>
</dbReference>
<gene>
    <name evidence="15" type="primary">dapB</name>
    <name evidence="15" type="ORF">D8M03_15720</name>
</gene>
<dbReference type="EC" id="1.17.1.8" evidence="9 12"/>
<evidence type="ECO:0000313" key="15">
    <source>
        <dbReference type="EMBL" id="RKQ13589.1"/>
    </source>
</evidence>
<dbReference type="SUPFAM" id="SSF55347">
    <property type="entry name" value="Glyceraldehyde-3-phosphate dehydrogenase-like, C-terminal domain"/>
    <property type="match status" value="1"/>
</dbReference>
<dbReference type="PIRSF" id="PIRSF000161">
    <property type="entry name" value="DHPR"/>
    <property type="match status" value="1"/>
</dbReference>
<evidence type="ECO:0000256" key="12">
    <source>
        <dbReference type="NCBIfam" id="TIGR00036"/>
    </source>
</evidence>
<feature type="domain" description="Dihydrodipicolinate reductase N-terminal" evidence="13">
    <location>
        <begin position="3"/>
        <end position="128"/>
    </location>
</feature>
<comment type="catalytic activity">
    <reaction evidence="10">
        <text>(S)-2,3,4,5-tetrahydrodipicolinate + NADP(+) + H2O = (2S,4S)-4-hydroxy-2,3,4,5-tetrahydrodipicolinate + NADPH + H(+)</text>
        <dbReference type="Rhea" id="RHEA:35331"/>
        <dbReference type="ChEBI" id="CHEBI:15377"/>
        <dbReference type="ChEBI" id="CHEBI:15378"/>
        <dbReference type="ChEBI" id="CHEBI:16845"/>
        <dbReference type="ChEBI" id="CHEBI:57783"/>
        <dbReference type="ChEBI" id="CHEBI:58349"/>
        <dbReference type="ChEBI" id="CHEBI:67139"/>
        <dbReference type="EC" id="1.17.1.8"/>
    </reaction>
</comment>
<evidence type="ECO:0000256" key="1">
    <source>
        <dbReference type="ARBA" id="ARBA00006642"/>
    </source>
</evidence>
<evidence type="ECO:0000256" key="8">
    <source>
        <dbReference type="ARBA" id="ARBA00037922"/>
    </source>
</evidence>
<dbReference type="EMBL" id="RBZN01000060">
    <property type="protein sequence ID" value="RKQ13589.1"/>
    <property type="molecule type" value="Genomic_DNA"/>
</dbReference>
<keyword evidence="16" id="KW-1185">Reference proteome</keyword>
<evidence type="ECO:0000259" key="13">
    <source>
        <dbReference type="Pfam" id="PF01113"/>
    </source>
</evidence>
<evidence type="ECO:0000313" key="16">
    <source>
        <dbReference type="Proteomes" id="UP000272238"/>
    </source>
</evidence>
<dbReference type="GO" id="GO:0008839">
    <property type="term" value="F:4-hydroxy-tetrahydrodipicolinate reductase"/>
    <property type="evidence" value="ECO:0007669"/>
    <property type="project" value="UniProtKB-UniRule"/>
</dbReference>
<keyword evidence="6" id="KW-0520">NAD</keyword>
<evidence type="ECO:0000256" key="2">
    <source>
        <dbReference type="ARBA" id="ARBA00022605"/>
    </source>
</evidence>
<evidence type="ECO:0000256" key="10">
    <source>
        <dbReference type="ARBA" id="ARBA00049080"/>
    </source>
</evidence>
<dbReference type="OrthoDB" id="9790352at2"/>
<dbReference type="Pfam" id="PF05173">
    <property type="entry name" value="DapB_C"/>
    <property type="match status" value="1"/>
</dbReference>
<reference evidence="15 16" key="1">
    <citation type="journal article" date="2016" name="Antonie Van Leeuwenhoek">
        <title>Lysinibacillus endophyticus sp. nov., an indole-3-acetic acid producing endophytic bacterium isolated from corn root (Zea mays cv. Xinken-5).</title>
        <authorList>
            <person name="Yu J."/>
            <person name="Guan X."/>
            <person name="Liu C."/>
            <person name="Xiang W."/>
            <person name="Yu Z."/>
            <person name="Liu X."/>
            <person name="Wang G."/>
        </authorList>
    </citation>
    <scope>NUCLEOTIDE SEQUENCE [LARGE SCALE GENOMIC DNA]</scope>
    <source>
        <strain evidence="15 16">DSM 100506</strain>
    </source>
</reference>
<sequence>MTIKVGLFGFGRTGSVVAGEIIRDSECELEWVIRQTPSHHNEYASNLLGFDHLEGKIIHFKEVDFDQFFKENPVDVIIDFSSSSAVSEYASVVKHGCKIVSAISNYEKNDFEQLEMLSQQTAVLYSPNITVGINFLMEASKLLQKIAPHADIEIIEEHFRGKKDVSGTALRIAEQLGLDKNEHVNSIRVGGIVGKHEVVFGLPNQTIRIIHESHNRAAFGQGAIYAAKWIMGKEQGLYSMEEALSLMMTQSNSPQQEPIAIR</sequence>
<evidence type="ECO:0000256" key="6">
    <source>
        <dbReference type="ARBA" id="ARBA00023027"/>
    </source>
</evidence>
<dbReference type="Pfam" id="PF01113">
    <property type="entry name" value="DapB_N"/>
    <property type="match status" value="1"/>
</dbReference>
<evidence type="ECO:0000256" key="3">
    <source>
        <dbReference type="ARBA" id="ARBA00022857"/>
    </source>
</evidence>
<comment type="pathway">
    <text evidence="8">Amino-acid biosynthesis; L-lysine biosynthesis via DAP pathway; (S)-tetrahydrodipicolinate from L-aspartate: step 4/4.</text>
</comment>
<evidence type="ECO:0000256" key="9">
    <source>
        <dbReference type="ARBA" id="ARBA00038983"/>
    </source>
</evidence>
<dbReference type="PANTHER" id="PTHR20836">
    <property type="entry name" value="DIHYDRODIPICOLINATE REDUCTASE"/>
    <property type="match status" value="1"/>
</dbReference>
<comment type="caution">
    <text evidence="15">The sequence shown here is derived from an EMBL/GenBank/DDBJ whole genome shotgun (WGS) entry which is preliminary data.</text>
</comment>
<dbReference type="RefSeq" id="WP_121215770.1">
    <property type="nucleotide sequence ID" value="NZ_RBZN01000060.1"/>
</dbReference>
<keyword evidence="5 15" id="KW-0560">Oxidoreductase</keyword>
<dbReference type="Proteomes" id="UP000272238">
    <property type="component" value="Unassembled WGS sequence"/>
</dbReference>
<keyword evidence="2" id="KW-0028">Amino-acid biosynthesis</keyword>
<evidence type="ECO:0000259" key="14">
    <source>
        <dbReference type="Pfam" id="PF05173"/>
    </source>
</evidence>
<dbReference type="NCBIfam" id="TIGR00036">
    <property type="entry name" value="dapB"/>
    <property type="match status" value="1"/>
</dbReference>
<dbReference type="InterPro" id="IPR036291">
    <property type="entry name" value="NAD(P)-bd_dom_sf"/>
</dbReference>
<keyword evidence="4" id="KW-0220">Diaminopimelate biosynthesis</keyword>
<organism evidence="15 16">
    <name type="scientific">Ureibacillus endophyticus</name>
    <dbReference type="NCBI Taxonomy" id="1978490"/>
    <lineage>
        <taxon>Bacteria</taxon>
        <taxon>Bacillati</taxon>
        <taxon>Bacillota</taxon>
        <taxon>Bacilli</taxon>
        <taxon>Bacillales</taxon>
        <taxon>Caryophanaceae</taxon>
        <taxon>Ureibacillus</taxon>
    </lineage>
</organism>
<evidence type="ECO:0000256" key="4">
    <source>
        <dbReference type="ARBA" id="ARBA00022915"/>
    </source>
</evidence>
<name>A0A494YTW4_9BACL</name>
<dbReference type="SUPFAM" id="SSF51735">
    <property type="entry name" value="NAD(P)-binding Rossmann-fold domains"/>
    <property type="match status" value="1"/>
</dbReference>
<accession>A0A494YTW4</accession>
<keyword evidence="3" id="KW-0521">NADP</keyword>
<evidence type="ECO:0000256" key="5">
    <source>
        <dbReference type="ARBA" id="ARBA00023002"/>
    </source>
</evidence>
<proteinExistence type="inferred from homology"/>
<dbReference type="GO" id="GO:0005829">
    <property type="term" value="C:cytosol"/>
    <property type="evidence" value="ECO:0007669"/>
    <property type="project" value="TreeGrafter"/>
</dbReference>
<dbReference type="AlphaFoldDB" id="A0A494YTW4"/>
<dbReference type="GO" id="GO:0019877">
    <property type="term" value="P:diaminopimelate biosynthetic process"/>
    <property type="evidence" value="ECO:0007669"/>
    <property type="project" value="UniProtKB-KW"/>
</dbReference>
<protein>
    <recommendedName>
        <fullName evidence="9 12">4-hydroxy-tetrahydrodipicolinate reductase</fullName>
        <ecNumber evidence="9 12">1.17.1.8</ecNumber>
    </recommendedName>
</protein>
<dbReference type="GO" id="GO:0009089">
    <property type="term" value="P:lysine biosynthetic process via diaminopimelate"/>
    <property type="evidence" value="ECO:0007669"/>
    <property type="project" value="UniProtKB-UniRule"/>
</dbReference>
<evidence type="ECO:0000256" key="7">
    <source>
        <dbReference type="ARBA" id="ARBA00023154"/>
    </source>
</evidence>
<dbReference type="InterPro" id="IPR000846">
    <property type="entry name" value="DapB_N"/>
</dbReference>
<dbReference type="InterPro" id="IPR022663">
    <property type="entry name" value="DapB_C"/>
</dbReference>
<comment type="catalytic activity">
    <reaction evidence="11">
        <text>(S)-2,3,4,5-tetrahydrodipicolinate + NAD(+) + H2O = (2S,4S)-4-hydroxy-2,3,4,5-tetrahydrodipicolinate + NADH + H(+)</text>
        <dbReference type="Rhea" id="RHEA:35323"/>
        <dbReference type="ChEBI" id="CHEBI:15377"/>
        <dbReference type="ChEBI" id="CHEBI:15378"/>
        <dbReference type="ChEBI" id="CHEBI:16845"/>
        <dbReference type="ChEBI" id="CHEBI:57540"/>
        <dbReference type="ChEBI" id="CHEBI:57945"/>
        <dbReference type="ChEBI" id="CHEBI:67139"/>
        <dbReference type="EC" id="1.17.1.8"/>
    </reaction>
</comment>
<comment type="similarity">
    <text evidence="1">Belongs to the DapB family.</text>
</comment>
<feature type="domain" description="Dihydrodipicolinate reductase C-terminal" evidence="14">
    <location>
        <begin position="132"/>
        <end position="244"/>
    </location>
</feature>
<evidence type="ECO:0000256" key="11">
    <source>
        <dbReference type="ARBA" id="ARBA00049396"/>
    </source>
</evidence>
<dbReference type="Gene3D" id="3.40.50.720">
    <property type="entry name" value="NAD(P)-binding Rossmann-like Domain"/>
    <property type="match status" value="1"/>
</dbReference>
<dbReference type="Gene3D" id="3.30.360.10">
    <property type="entry name" value="Dihydrodipicolinate Reductase, domain 2"/>
    <property type="match status" value="1"/>
</dbReference>
<keyword evidence="7" id="KW-0457">Lysine biosynthesis</keyword>
<dbReference type="PANTHER" id="PTHR20836:SF0">
    <property type="entry name" value="4-HYDROXY-TETRAHYDRODIPICOLINATE REDUCTASE 1, CHLOROPLASTIC-RELATED"/>
    <property type="match status" value="1"/>
</dbReference>